<dbReference type="AlphaFoldDB" id="A0A7W8INC4"/>
<dbReference type="Gene3D" id="2.130.10.10">
    <property type="entry name" value="YVTN repeat-like/Quinoprotein amine dehydrogenase"/>
    <property type="match status" value="1"/>
</dbReference>
<evidence type="ECO:0000313" key="2">
    <source>
        <dbReference type="Proteomes" id="UP000568106"/>
    </source>
</evidence>
<keyword evidence="1" id="KW-0238">DNA-binding</keyword>
<organism evidence="1 2">
    <name type="scientific">Tunturiibacter empetritectus</name>
    <dbReference type="NCBI Taxonomy" id="3069691"/>
    <lineage>
        <taxon>Bacteria</taxon>
        <taxon>Pseudomonadati</taxon>
        <taxon>Acidobacteriota</taxon>
        <taxon>Terriglobia</taxon>
        <taxon>Terriglobales</taxon>
        <taxon>Acidobacteriaceae</taxon>
        <taxon>Tunturiibacter</taxon>
    </lineage>
</organism>
<reference evidence="1" key="1">
    <citation type="submission" date="2020-08" db="EMBL/GenBank/DDBJ databases">
        <title>Genomic Encyclopedia of Type Strains, Phase IV (KMG-V): Genome sequencing to study the core and pangenomes of soil and plant-associated prokaryotes.</title>
        <authorList>
            <person name="Whitman W."/>
        </authorList>
    </citation>
    <scope>NUCLEOTIDE SEQUENCE [LARGE SCALE GENOMIC DNA]</scope>
    <source>
        <strain evidence="1">M8UP27</strain>
    </source>
</reference>
<gene>
    <name evidence="1" type="ORF">HDF09_004034</name>
</gene>
<dbReference type="EMBL" id="JACHDY010000007">
    <property type="protein sequence ID" value="MBB5319328.1"/>
    <property type="molecule type" value="Genomic_DNA"/>
</dbReference>
<comment type="caution">
    <text evidence="1">The sequence shown here is derived from an EMBL/GenBank/DDBJ whole genome shotgun (WGS) entry which is preliminary data.</text>
</comment>
<dbReference type="GO" id="GO:0003677">
    <property type="term" value="F:DNA binding"/>
    <property type="evidence" value="ECO:0007669"/>
    <property type="project" value="UniProtKB-KW"/>
</dbReference>
<protein>
    <submittedName>
        <fullName evidence="1">DNA-binding beta-propeller fold protein YncE</fullName>
    </submittedName>
</protein>
<dbReference type="InterPro" id="IPR011048">
    <property type="entry name" value="Haem_d1_sf"/>
</dbReference>
<name>A0A7W8INC4_9BACT</name>
<keyword evidence="2" id="KW-1185">Reference proteome</keyword>
<evidence type="ECO:0000313" key="1">
    <source>
        <dbReference type="EMBL" id="MBB5319328.1"/>
    </source>
</evidence>
<accession>A0A7W8INC4</accession>
<dbReference type="PANTHER" id="PTHR47197">
    <property type="entry name" value="PROTEIN NIRF"/>
    <property type="match status" value="1"/>
</dbReference>
<proteinExistence type="predicted"/>
<dbReference type="InterPro" id="IPR015943">
    <property type="entry name" value="WD40/YVTN_repeat-like_dom_sf"/>
</dbReference>
<sequence>MITQERFMTNALCLKAFTLAAIGALSILSVRDLHSQASSRTILPLQLEEQIPVPGVAGRLDHFTADAKRKRLFVSALGNNTVEVIDVFSGRVIHSIKGLAQPQGPLYVADVDKLYVANAEDGKVRVYDGASYTLCKTIDFGADPDNMRYDAASKKVFVGFGEEDGGIAMIDPSTDERVGQVYKTGGHPESFQVEASGAHIYANVPDAGNVVESIDRKTGVVTKWPLKGLRGNYAMALNEEDHRLFTITRKTPMLVVFNTETGAEVTRMQAAGESDDVFFDASRKRIYEIGGEGFISVFEQSDPDHYQLLASVPTGIGIRTGYFFAKRDRFYVGVPAKGNEPAQVWTYEAED</sequence>
<dbReference type="Proteomes" id="UP000568106">
    <property type="component" value="Unassembled WGS sequence"/>
</dbReference>
<dbReference type="InterPro" id="IPR051200">
    <property type="entry name" value="Host-pathogen_enzymatic-act"/>
</dbReference>
<dbReference type="PANTHER" id="PTHR47197:SF3">
    <property type="entry name" value="DIHYDRO-HEME D1 DEHYDROGENASE"/>
    <property type="match status" value="1"/>
</dbReference>
<dbReference type="SUPFAM" id="SSF51004">
    <property type="entry name" value="C-terminal (heme d1) domain of cytochrome cd1-nitrite reductase"/>
    <property type="match status" value="1"/>
</dbReference>